<dbReference type="Proteomes" id="UP000054567">
    <property type="component" value="Unassembled WGS sequence"/>
</dbReference>
<sequence>MSGRPANLPKFSDLPLNKDDPPYSAWGLYGKDDQLGFLNRQTNETVKEAAKEIQSGVRVSMNWPLDAQGDIPLFGRQVFQKQIVQRSPRIVYDDIWTFNTQSSSQWDGLRHVAYQKEKRFYNGVTMDDIAGPNKNNANGVQAWAEKGIVGRGILLDYHKWRLANNIDIDIFKTSPIPLKHLKAVAESQGTEIKFGDILFIRVGYMLEFNKLSTAELSELAKQKMHSLIGVEQTEDMLEWIWENFSAVAGDHPAFEAYPPPEHLKLHEVLLAGWGCPIGELFDLDKLAEECEKHKRWSFFVTSEVCNVPGGVASPPNILAIF</sequence>
<gene>
    <name evidence="2" type="ORF">CPAG_05097</name>
</gene>
<dbReference type="PANTHER" id="PTHR34861:SF11">
    <property type="entry name" value="CYCLASE"/>
    <property type="match status" value="1"/>
</dbReference>
<evidence type="ECO:0000256" key="1">
    <source>
        <dbReference type="ARBA" id="ARBA00007865"/>
    </source>
</evidence>
<dbReference type="VEuPathDB" id="FungiDB:CPAG_05097"/>
<dbReference type="AlphaFoldDB" id="A0A0J6FEM1"/>
<dbReference type="SUPFAM" id="SSF102198">
    <property type="entry name" value="Putative cyclase"/>
    <property type="match status" value="1"/>
</dbReference>
<proteinExistence type="inferred from homology"/>
<protein>
    <recommendedName>
        <fullName evidence="4">Cyclase</fullName>
    </recommendedName>
</protein>
<reference evidence="3" key="2">
    <citation type="journal article" date="2009" name="Genome Res.">
        <title>Comparative genomic analyses of the human fungal pathogens Coccidioides and their relatives.</title>
        <authorList>
            <person name="Sharpton T.J."/>
            <person name="Stajich J.E."/>
            <person name="Rounsley S.D."/>
            <person name="Gardner M.J."/>
            <person name="Wortman J.R."/>
            <person name="Jordar V.S."/>
            <person name="Maiti R."/>
            <person name="Kodira C.D."/>
            <person name="Neafsey D.E."/>
            <person name="Zeng Q."/>
            <person name="Hung C.-Y."/>
            <person name="McMahan C."/>
            <person name="Muszewska A."/>
            <person name="Grynberg M."/>
            <person name="Mandel M.A."/>
            <person name="Kellner E.M."/>
            <person name="Barker B.M."/>
            <person name="Galgiani J.N."/>
            <person name="Orbach M.J."/>
            <person name="Kirkland T.N."/>
            <person name="Cole G.T."/>
            <person name="Henn M.R."/>
            <person name="Birren B.W."/>
            <person name="Taylor J.W."/>
        </authorList>
    </citation>
    <scope>NUCLEOTIDE SEQUENCE [LARGE SCALE GENOMIC DNA]</scope>
    <source>
        <strain evidence="3">RMSCC 3488</strain>
    </source>
</reference>
<reference evidence="2 3" key="1">
    <citation type="submission" date="2007-06" db="EMBL/GenBank/DDBJ databases">
        <title>The Genome Sequence of Coccidioides posadasii RMSCC_3488.</title>
        <authorList>
            <consortium name="Coccidioides Genome Resources Consortium"/>
            <consortium name="The Broad Institute Genome Sequencing Platform"/>
            <person name="Henn M.R."/>
            <person name="Sykes S."/>
            <person name="Young S."/>
            <person name="Jaffe D."/>
            <person name="Berlin A."/>
            <person name="Alvarez P."/>
            <person name="Butler J."/>
            <person name="Gnerre S."/>
            <person name="Grabherr M."/>
            <person name="Mauceli E."/>
            <person name="Brockman W."/>
            <person name="Kodira C."/>
            <person name="Alvarado L."/>
            <person name="Zeng Q."/>
            <person name="Crawford M."/>
            <person name="Antoine C."/>
            <person name="Devon K."/>
            <person name="Galgiani J."/>
            <person name="Orsborn K."/>
            <person name="Lewis M.L."/>
            <person name="Nusbaum C."/>
            <person name="Galagan J."/>
            <person name="Birren B."/>
        </authorList>
    </citation>
    <scope>NUCLEOTIDE SEQUENCE [LARGE SCALE GENOMIC DNA]</scope>
    <source>
        <strain evidence="2 3">RMSCC 3488</strain>
    </source>
</reference>
<dbReference type="InterPro" id="IPR037175">
    <property type="entry name" value="KFase_sf"/>
</dbReference>
<comment type="similarity">
    <text evidence="1">Belongs to the Cyclase 1 superfamily.</text>
</comment>
<accession>A0A0J6FEM1</accession>
<name>A0A0J6FEM1_COCPO</name>
<dbReference type="InterPro" id="IPR007325">
    <property type="entry name" value="KFase/CYL"/>
</dbReference>
<dbReference type="PANTHER" id="PTHR34861">
    <property type="match status" value="1"/>
</dbReference>
<evidence type="ECO:0008006" key="4">
    <source>
        <dbReference type="Google" id="ProtNLM"/>
    </source>
</evidence>
<organism evidence="2 3">
    <name type="scientific">Coccidioides posadasii RMSCC 3488</name>
    <dbReference type="NCBI Taxonomy" id="454284"/>
    <lineage>
        <taxon>Eukaryota</taxon>
        <taxon>Fungi</taxon>
        <taxon>Dikarya</taxon>
        <taxon>Ascomycota</taxon>
        <taxon>Pezizomycotina</taxon>
        <taxon>Eurotiomycetes</taxon>
        <taxon>Eurotiomycetidae</taxon>
        <taxon>Onygenales</taxon>
        <taxon>Onygenaceae</taxon>
        <taxon>Coccidioides</taxon>
    </lineage>
</organism>
<evidence type="ECO:0000313" key="3">
    <source>
        <dbReference type="Proteomes" id="UP000054567"/>
    </source>
</evidence>
<dbReference type="GO" id="GO:0004061">
    <property type="term" value="F:arylformamidase activity"/>
    <property type="evidence" value="ECO:0007669"/>
    <property type="project" value="InterPro"/>
</dbReference>
<dbReference type="Gene3D" id="3.50.30.50">
    <property type="entry name" value="Putative cyclase"/>
    <property type="match status" value="1"/>
</dbReference>
<evidence type="ECO:0000313" key="2">
    <source>
        <dbReference type="EMBL" id="KMM68773.1"/>
    </source>
</evidence>
<dbReference type="EMBL" id="DS268111">
    <property type="protein sequence ID" value="KMM68773.1"/>
    <property type="molecule type" value="Genomic_DNA"/>
</dbReference>
<dbReference type="GO" id="GO:0019441">
    <property type="term" value="P:L-tryptophan catabolic process to kynurenine"/>
    <property type="evidence" value="ECO:0007669"/>
    <property type="project" value="InterPro"/>
</dbReference>
<dbReference type="OrthoDB" id="5396at2759"/>
<reference evidence="3" key="3">
    <citation type="journal article" date="2010" name="Genome Res.">
        <title>Population genomic sequencing of Coccidioides fungi reveals recent hybridization and transposon control.</title>
        <authorList>
            <person name="Neafsey D.E."/>
            <person name="Barker B.M."/>
            <person name="Sharpton T.J."/>
            <person name="Stajich J.E."/>
            <person name="Park D.J."/>
            <person name="Whiston E."/>
            <person name="Hung C.-Y."/>
            <person name="McMahan C."/>
            <person name="White J."/>
            <person name="Sykes S."/>
            <person name="Heiman D."/>
            <person name="Young S."/>
            <person name="Zeng Q."/>
            <person name="Abouelleil A."/>
            <person name="Aftuck L."/>
            <person name="Bessette D."/>
            <person name="Brown A."/>
            <person name="FitzGerald M."/>
            <person name="Lui A."/>
            <person name="Macdonald J.P."/>
            <person name="Priest M."/>
            <person name="Orbach M.J."/>
            <person name="Galgiani J.N."/>
            <person name="Kirkland T.N."/>
            <person name="Cole G.T."/>
            <person name="Birren B.W."/>
            <person name="Henn M.R."/>
            <person name="Taylor J.W."/>
            <person name="Rounsley S.D."/>
        </authorList>
    </citation>
    <scope>NUCLEOTIDE SEQUENCE [LARGE SCALE GENOMIC DNA]</scope>
    <source>
        <strain evidence="3">RMSCC 3488</strain>
    </source>
</reference>
<dbReference type="Pfam" id="PF04199">
    <property type="entry name" value="Cyclase"/>
    <property type="match status" value="1"/>
</dbReference>